<dbReference type="PANTHER" id="PTHR45786:SF66">
    <property type="entry name" value="HOOK MOTIF PROTEIN, PUTATIVE-RELATED"/>
    <property type="match status" value="1"/>
</dbReference>
<dbReference type="GO" id="GO:0016787">
    <property type="term" value="F:hydrolase activity"/>
    <property type="evidence" value="ECO:0007669"/>
    <property type="project" value="UniProtKB-KW"/>
</dbReference>
<evidence type="ECO:0000313" key="4">
    <source>
        <dbReference type="EnsemblPlants" id="AUR62017545-RA:cds"/>
    </source>
</evidence>
<evidence type="ECO:0000259" key="2">
    <source>
        <dbReference type="Pfam" id="PF05970"/>
    </source>
</evidence>
<dbReference type="PANTHER" id="PTHR45786">
    <property type="entry name" value="DNA BINDING PROTEIN-LIKE"/>
    <property type="match status" value="1"/>
</dbReference>
<dbReference type="GO" id="GO:0000723">
    <property type="term" value="P:telomere maintenance"/>
    <property type="evidence" value="ECO:0007669"/>
    <property type="project" value="InterPro"/>
</dbReference>
<dbReference type="InterPro" id="IPR010285">
    <property type="entry name" value="DNA_helicase_pif1-like_DEAD"/>
</dbReference>
<dbReference type="InterPro" id="IPR025476">
    <property type="entry name" value="Helitron_helicase-like"/>
</dbReference>
<name>A0A803LRG6_CHEQI</name>
<comment type="similarity">
    <text evidence="1">Belongs to the helicase family.</text>
</comment>
<organism evidence="4 5">
    <name type="scientific">Chenopodium quinoa</name>
    <name type="common">Quinoa</name>
    <dbReference type="NCBI Taxonomy" id="63459"/>
    <lineage>
        <taxon>Eukaryota</taxon>
        <taxon>Viridiplantae</taxon>
        <taxon>Streptophyta</taxon>
        <taxon>Embryophyta</taxon>
        <taxon>Tracheophyta</taxon>
        <taxon>Spermatophyta</taxon>
        <taxon>Magnoliopsida</taxon>
        <taxon>eudicotyledons</taxon>
        <taxon>Gunneridae</taxon>
        <taxon>Pentapetalae</taxon>
        <taxon>Caryophyllales</taxon>
        <taxon>Chenopodiaceae</taxon>
        <taxon>Chenopodioideae</taxon>
        <taxon>Atripliceae</taxon>
        <taxon>Chenopodium</taxon>
    </lineage>
</organism>
<dbReference type="AlphaFoldDB" id="A0A803LRG6"/>
<feature type="domain" description="DNA helicase Pif1-like DEAD-box helicase" evidence="2">
    <location>
        <begin position="421"/>
        <end position="469"/>
    </location>
</feature>
<reference evidence="4" key="2">
    <citation type="submission" date="2021-03" db="UniProtKB">
        <authorList>
            <consortium name="EnsemblPlants"/>
        </authorList>
    </citation>
    <scope>IDENTIFICATION</scope>
</reference>
<keyword evidence="1" id="KW-0067">ATP-binding</keyword>
<dbReference type="GO" id="GO:0006281">
    <property type="term" value="P:DNA repair"/>
    <property type="evidence" value="ECO:0007669"/>
    <property type="project" value="UniProtKB-KW"/>
</dbReference>
<reference evidence="4" key="1">
    <citation type="journal article" date="2017" name="Nature">
        <title>The genome of Chenopodium quinoa.</title>
        <authorList>
            <person name="Jarvis D.E."/>
            <person name="Ho Y.S."/>
            <person name="Lightfoot D.J."/>
            <person name="Schmoeckel S.M."/>
            <person name="Li B."/>
            <person name="Borm T.J.A."/>
            <person name="Ohyanagi H."/>
            <person name="Mineta K."/>
            <person name="Michell C.T."/>
            <person name="Saber N."/>
            <person name="Kharbatia N.M."/>
            <person name="Rupper R.R."/>
            <person name="Sharp A.R."/>
            <person name="Dally N."/>
            <person name="Boughton B.A."/>
            <person name="Woo Y.H."/>
            <person name="Gao G."/>
            <person name="Schijlen E.G.W.M."/>
            <person name="Guo X."/>
            <person name="Momin A.A."/>
            <person name="Negrao S."/>
            <person name="Al-Babili S."/>
            <person name="Gehring C."/>
            <person name="Roessner U."/>
            <person name="Jung C."/>
            <person name="Murphy K."/>
            <person name="Arold S.T."/>
            <person name="Gojobori T."/>
            <person name="van der Linden C.G."/>
            <person name="van Loo E.N."/>
            <person name="Jellen E.N."/>
            <person name="Maughan P.J."/>
            <person name="Tester M."/>
        </authorList>
    </citation>
    <scope>NUCLEOTIDE SEQUENCE [LARGE SCALE GENOMIC DNA]</scope>
    <source>
        <strain evidence="4">cv. PI 614886</strain>
    </source>
</reference>
<dbReference type="Gramene" id="AUR62017545-RA">
    <property type="protein sequence ID" value="AUR62017545-RA:cds"/>
    <property type="gene ID" value="AUR62017545"/>
</dbReference>
<sequence length="578" mass="65640">MQESELLYDELSDDGSDIDTEGGNISVDTAFEGYWDIGDPNYTCEYCGAIMWFEERAIKKQTTNPKFSQCCMKGKVQLPKLQAPPEMLQKLYRNGDAKSKNFLENIRPYNMMYAFTSIGGKIDSSVNRGRGPFTFSSKKAKNSLDGAIVEDLRKMIDEHNPLAKAFRVARDRFASNSDHEGVKLKLIGRRESDGRTYNLPTASEVAALIVGDLGSSSNEERDIILETRSGQLQRIIELHPSYLALQYPLLFPYGEDGYRLDGMAYGYPDLFITFTCNPKWPEIMRYVQQRGLKPEDRPDLLCRVFKIKLDQLTRDLKDGKIFGGVQALYSSFKEACYVLGLLDDDKEYIEDLQLSEEQLKNYTLAEVEKLLQCNGRSLTNFPPTPLPDQILVSDGLNKLIQEELRYDRAEMEIEHKRLLSCLTDEQKGVYEEIMGALARDKGGVFFLFGYCGTGKTFMWKTLSTAVRRQVGSSENSNEIREFSEWILRIGDGREGEPNDGEATIEIPYEVLIKDEASCPVTSIVKNVYTSILHNLDDPKYFQERAILALTHECVEVINEHLLNMIPGEEKTRKGGLLD</sequence>
<evidence type="ECO:0000313" key="5">
    <source>
        <dbReference type="Proteomes" id="UP000596660"/>
    </source>
</evidence>
<dbReference type="EC" id="5.6.2.3" evidence="1"/>
<dbReference type="InterPro" id="IPR027417">
    <property type="entry name" value="P-loop_NTPase"/>
</dbReference>
<keyword evidence="1" id="KW-0347">Helicase</keyword>
<keyword evidence="1" id="KW-0378">Hydrolase</keyword>
<comment type="cofactor">
    <cofactor evidence="1">
        <name>Mg(2+)</name>
        <dbReference type="ChEBI" id="CHEBI:18420"/>
    </cofactor>
</comment>
<accession>A0A803LRG6</accession>
<evidence type="ECO:0000256" key="1">
    <source>
        <dbReference type="RuleBase" id="RU363044"/>
    </source>
</evidence>
<feature type="domain" description="Helitron helicase-like" evidence="3">
    <location>
        <begin position="264"/>
        <end position="331"/>
    </location>
</feature>
<keyword evidence="1" id="KW-0233">DNA recombination</keyword>
<dbReference type="Pfam" id="PF05970">
    <property type="entry name" value="PIF1"/>
    <property type="match status" value="1"/>
</dbReference>
<dbReference type="OMA" id="LALTHEC"/>
<keyword evidence="1" id="KW-0547">Nucleotide-binding</keyword>
<dbReference type="Proteomes" id="UP000596660">
    <property type="component" value="Unplaced"/>
</dbReference>
<dbReference type="Gene3D" id="3.40.50.300">
    <property type="entry name" value="P-loop containing nucleotide triphosphate hydrolases"/>
    <property type="match status" value="1"/>
</dbReference>
<proteinExistence type="inferred from homology"/>
<keyword evidence="5" id="KW-1185">Reference proteome</keyword>
<dbReference type="GO" id="GO:0043139">
    <property type="term" value="F:5'-3' DNA helicase activity"/>
    <property type="evidence" value="ECO:0007669"/>
    <property type="project" value="UniProtKB-EC"/>
</dbReference>
<dbReference type="EnsemblPlants" id="AUR62017545-RA">
    <property type="protein sequence ID" value="AUR62017545-RA:cds"/>
    <property type="gene ID" value="AUR62017545"/>
</dbReference>
<protein>
    <recommendedName>
        <fullName evidence="1">ATP-dependent DNA helicase</fullName>
        <ecNumber evidence="1">5.6.2.3</ecNumber>
    </recommendedName>
</protein>
<keyword evidence="1" id="KW-0227">DNA damage</keyword>
<comment type="catalytic activity">
    <reaction evidence="1">
        <text>ATP + H2O = ADP + phosphate + H(+)</text>
        <dbReference type="Rhea" id="RHEA:13065"/>
        <dbReference type="ChEBI" id="CHEBI:15377"/>
        <dbReference type="ChEBI" id="CHEBI:15378"/>
        <dbReference type="ChEBI" id="CHEBI:30616"/>
        <dbReference type="ChEBI" id="CHEBI:43474"/>
        <dbReference type="ChEBI" id="CHEBI:456216"/>
        <dbReference type="EC" id="5.6.2.3"/>
    </reaction>
</comment>
<evidence type="ECO:0000259" key="3">
    <source>
        <dbReference type="Pfam" id="PF14214"/>
    </source>
</evidence>
<dbReference type="GO" id="GO:0005524">
    <property type="term" value="F:ATP binding"/>
    <property type="evidence" value="ECO:0007669"/>
    <property type="project" value="UniProtKB-KW"/>
</dbReference>
<dbReference type="GO" id="GO:0006310">
    <property type="term" value="P:DNA recombination"/>
    <property type="evidence" value="ECO:0007669"/>
    <property type="project" value="UniProtKB-KW"/>
</dbReference>
<keyword evidence="1" id="KW-0234">DNA repair</keyword>
<dbReference type="SUPFAM" id="SSF52540">
    <property type="entry name" value="P-loop containing nucleoside triphosphate hydrolases"/>
    <property type="match status" value="1"/>
</dbReference>
<dbReference type="Pfam" id="PF14214">
    <property type="entry name" value="Helitron_like_N"/>
    <property type="match status" value="1"/>
</dbReference>